<name>A0A2P5F8W4_TREOI</name>
<feature type="compositionally biased region" description="Basic residues" evidence="6">
    <location>
        <begin position="90"/>
        <end position="106"/>
    </location>
</feature>
<dbReference type="Pfam" id="PF02365">
    <property type="entry name" value="NAM"/>
    <property type="match status" value="1"/>
</dbReference>
<evidence type="ECO:0000313" key="9">
    <source>
        <dbReference type="Proteomes" id="UP000237000"/>
    </source>
</evidence>
<evidence type="ECO:0000256" key="5">
    <source>
        <dbReference type="ARBA" id="ARBA00023242"/>
    </source>
</evidence>
<dbReference type="Proteomes" id="UP000237000">
    <property type="component" value="Unassembled WGS sequence"/>
</dbReference>
<dbReference type="AlphaFoldDB" id="A0A2P5F8W4"/>
<accession>A0A2P5F8W4</accession>
<dbReference type="Gene3D" id="2.170.150.80">
    <property type="entry name" value="NAC domain"/>
    <property type="match status" value="1"/>
</dbReference>
<dbReference type="PROSITE" id="PS51005">
    <property type="entry name" value="NAC"/>
    <property type="match status" value="1"/>
</dbReference>
<keyword evidence="5" id="KW-0539">Nucleus</keyword>
<feature type="domain" description="NAC" evidence="7">
    <location>
        <begin position="11"/>
        <end position="164"/>
    </location>
</feature>
<sequence>MENPNAASFSLPAGTRFYPSEEELLGHYLRGKNANPSGVSLIKELDLYGHDPFELPEGVGYPYGRGGKKRHWFCYTAAAAAAGRDVNRKSREKRRARNGYWRKKGRTTGVMGPGGNDVLGTKTSFVYYLGRSTKTAVRTDWVLYEYAAVDDHQASFVLCRVFFKPRTRNSISGSGFFFSAEGSISAVRHIGIQHDGSVIQDKEVEGQILTGQAPVTLIGCSIGGSISIFIEINAKEASSVTNNSEMNTSASTDEDVLSTVNNDYLEVDDLAD</sequence>
<dbReference type="GO" id="GO:0003677">
    <property type="term" value="F:DNA binding"/>
    <property type="evidence" value="ECO:0007669"/>
    <property type="project" value="UniProtKB-KW"/>
</dbReference>
<evidence type="ECO:0000256" key="3">
    <source>
        <dbReference type="ARBA" id="ARBA00023125"/>
    </source>
</evidence>
<dbReference type="InterPro" id="IPR003441">
    <property type="entry name" value="NAC-dom"/>
</dbReference>
<keyword evidence="2" id="KW-0805">Transcription regulation</keyword>
<evidence type="ECO:0000256" key="4">
    <source>
        <dbReference type="ARBA" id="ARBA00023163"/>
    </source>
</evidence>
<comment type="caution">
    <text evidence="8">The sequence shown here is derived from an EMBL/GenBank/DDBJ whole genome shotgun (WGS) entry which is preliminary data.</text>
</comment>
<dbReference type="GO" id="GO:0005634">
    <property type="term" value="C:nucleus"/>
    <property type="evidence" value="ECO:0007669"/>
    <property type="project" value="UniProtKB-SubCell"/>
</dbReference>
<keyword evidence="9" id="KW-1185">Reference proteome</keyword>
<evidence type="ECO:0000256" key="1">
    <source>
        <dbReference type="ARBA" id="ARBA00004123"/>
    </source>
</evidence>
<evidence type="ECO:0000313" key="8">
    <source>
        <dbReference type="EMBL" id="PON94216.1"/>
    </source>
</evidence>
<keyword evidence="4" id="KW-0804">Transcription</keyword>
<proteinExistence type="predicted"/>
<dbReference type="OrthoDB" id="1674324at2759"/>
<evidence type="ECO:0000256" key="2">
    <source>
        <dbReference type="ARBA" id="ARBA00023015"/>
    </source>
</evidence>
<dbReference type="STRING" id="63057.A0A2P5F8W4"/>
<comment type="subcellular location">
    <subcellularLocation>
        <location evidence="1">Nucleus</location>
    </subcellularLocation>
</comment>
<gene>
    <name evidence="8" type="ORF">TorRG33x02_099540</name>
</gene>
<keyword evidence="3" id="KW-0238">DNA-binding</keyword>
<organism evidence="8 9">
    <name type="scientific">Trema orientale</name>
    <name type="common">Charcoal tree</name>
    <name type="synonym">Celtis orientalis</name>
    <dbReference type="NCBI Taxonomy" id="63057"/>
    <lineage>
        <taxon>Eukaryota</taxon>
        <taxon>Viridiplantae</taxon>
        <taxon>Streptophyta</taxon>
        <taxon>Embryophyta</taxon>
        <taxon>Tracheophyta</taxon>
        <taxon>Spermatophyta</taxon>
        <taxon>Magnoliopsida</taxon>
        <taxon>eudicotyledons</taxon>
        <taxon>Gunneridae</taxon>
        <taxon>Pentapetalae</taxon>
        <taxon>rosids</taxon>
        <taxon>fabids</taxon>
        <taxon>Rosales</taxon>
        <taxon>Cannabaceae</taxon>
        <taxon>Trema</taxon>
    </lineage>
</organism>
<dbReference type="SUPFAM" id="SSF101941">
    <property type="entry name" value="NAC domain"/>
    <property type="match status" value="1"/>
</dbReference>
<reference evidence="9" key="1">
    <citation type="submission" date="2016-06" db="EMBL/GenBank/DDBJ databases">
        <title>Parallel loss of symbiosis genes in relatives of nitrogen-fixing non-legume Parasponia.</title>
        <authorList>
            <person name="Van Velzen R."/>
            <person name="Holmer R."/>
            <person name="Bu F."/>
            <person name="Rutten L."/>
            <person name="Van Zeijl A."/>
            <person name="Liu W."/>
            <person name="Santuari L."/>
            <person name="Cao Q."/>
            <person name="Sharma T."/>
            <person name="Shen D."/>
            <person name="Roswanjaya Y."/>
            <person name="Wardhani T."/>
            <person name="Kalhor M.S."/>
            <person name="Jansen J."/>
            <person name="Van den Hoogen J."/>
            <person name="Gungor B."/>
            <person name="Hartog M."/>
            <person name="Hontelez J."/>
            <person name="Verver J."/>
            <person name="Yang W.-C."/>
            <person name="Schijlen E."/>
            <person name="Repin R."/>
            <person name="Schilthuizen M."/>
            <person name="Schranz E."/>
            <person name="Heidstra R."/>
            <person name="Miyata K."/>
            <person name="Fedorova E."/>
            <person name="Kohlen W."/>
            <person name="Bisseling T."/>
            <person name="Smit S."/>
            <person name="Geurts R."/>
        </authorList>
    </citation>
    <scope>NUCLEOTIDE SEQUENCE [LARGE SCALE GENOMIC DNA]</scope>
    <source>
        <strain evidence="9">cv. RG33-2</strain>
    </source>
</reference>
<dbReference type="GO" id="GO:0006355">
    <property type="term" value="P:regulation of DNA-templated transcription"/>
    <property type="evidence" value="ECO:0007669"/>
    <property type="project" value="InterPro"/>
</dbReference>
<dbReference type="PANTHER" id="PTHR31989">
    <property type="entry name" value="NAC DOMAIN-CONTAINING PROTEIN 82-RELATED"/>
    <property type="match status" value="1"/>
</dbReference>
<evidence type="ECO:0000256" key="6">
    <source>
        <dbReference type="SAM" id="MobiDB-lite"/>
    </source>
</evidence>
<evidence type="ECO:0000259" key="7">
    <source>
        <dbReference type="PROSITE" id="PS51005"/>
    </source>
</evidence>
<protein>
    <submittedName>
        <fullName evidence="8">NAC domain containing protein</fullName>
    </submittedName>
</protein>
<dbReference type="EMBL" id="JXTC01000053">
    <property type="protein sequence ID" value="PON94216.1"/>
    <property type="molecule type" value="Genomic_DNA"/>
</dbReference>
<dbReference type="InterPro" id="IPR036093">
    <property type="entry name" value="NAC_dom_sf"/>
</dbReference>
<feature type="region of interest" description="Disordered" evidence="6">
    <location>
        <begin position="86"/>
        <end position="114"/>
    </location>
</feature>
<dbReference type="InParanoid" id="A0A2P5F8W4"/>